<dbReference type="PROSITE" id="PS51353">
    <property type="entry name" value="ARSC"/>
    <property type="match status" value="1"/>
</dbReference>
<dbReference type="InterPro" id="IPR036249">
    <property type="entry name" value="Thioredoxin-like_sf"/>
</dbReference>
<dbReference type="PANTHER" id="PTHR30041">
    <property type="entry name" value="ARSENATE REDUCTASE"/>
    <property type="match status" value="1"/>
</dbReference>
<dbReference type="InterPro" id="IPR006660">
    <property type="entry name" value="Arsenate_reductase-like"/>
</dbReference>
<evidence type="ECO:0000313" key="3">
    <source>
        <dbReference type="EMBL" id="SMC12490.1"/>
    </source>
</evidence>
<dbReference type="Gene3D" id="3.40.30.10">
    <property type="entry name" value="Glutaredoxin"/>
    <property type="match status" value="1"/>
</dbReference>
<dbReference type="PANTHER" id="PTHR30041:SF8">
    <property type="entry name" value="PROTEIN YFFB"/>
    <property type="match status" value="1"/>
</dbReference>
<keyword evidence="4" id="KW-1185">Reference proteome</keyword>
<dbReference type="RefSeq" id="WP_085800452.1">
    <property type="nucleotide sequence ID" value="NZ_FWXB01000008.1"/>
</dbReference>
<name>A0A1X7BSJ0_9RHOB</name>
<protein>
    <submittedName>
        <fullName evidence="3">Putative reductase</fullName>
    </submittedName>
</protein>
<reference evidence="3 4" key="1">
    <citation type="submission" date="2017-03" db="EMBL/GenBank/DDBJ databases">
        <authorList>
            <person name="Afonso C.L."/>
            <person name="Miller P.J."/>
            <person name="Scott M.A."/>
            <person name="Spackman E."/>
            <person name="Goraichik I."/>
            <person name="Dimitrov K.M."/>
            <person name="Suarez D.L."/>
            <person name="Swayne D.E."/>
        </authorList>
    </citation>
    <scope>NUCLEOTIDE SEQUENCE [LARGE SCALE GENOMIC DNA]</scope>
    <source>
        <strain evidence="3 4">CECT 7745</strain>
    </source>
</reference>
<dbReference type="Proteomes" id="UP000193224">
    <property type="component" value="Unassembled WGS sequence"/>
</dbReference>
<dbReference type="EMBL" id="FWXB01000008">
    <property type="protein sequence ID" value="SMC12490.1"/>
    <property type="molecule type" value="Genomic_DNA"/>
</dbReference>
<organism evidence="3 4">
    <name type="scientific">Roseovarius aestuarii</name>
    <dbReference type="NCBI Taxonomy" id="475083"/>
    <lineage>
        <taxon>Bacteria</taxon>
        <taxon>Pseudomonadati</taxon>
        <taxon>Pseudomonadota</taxon>
        <taxon>Alphaproteobacteria</taxon>
        <taxon>Rhodobacterales</taxon>
        <taxon>Roseobacteraceae</taxon>
        <taxon>Roseovarius</taxon>
    </lineage>
</organism>
<sequence length="104" mass="11429">MVIYGLKNCDSCRKALKSFPDAELRDVRADGVPQSVLKSAYATFGVALLNTRSTTWRGLSDADRATAPLDLLTEHPTLMKRPLIEQHGQLYLGWNAEVEAALLG</sequence>
<accession>A0A1X7BSJ0</accession>
<dbReference type="SUPFAM" id="SSF52833">
    <property type="entry name" value="Thioredoxin-like"/>
    <property type="match status" value="1"/>
</dbReference>
<evidence type="ECO:0000256" key="1">
    <source>
        <dbReference type="ARBA" id="ARBA00007198"/>
    </source>
</evidence>
<dbReference type="Pfam" id="PF03960">
    <property type="entry name" value="ArsC"/>
    <property type="match status" value="1"/>
</dbReference>
<evidence type="ECO:0000256" key="2">
    <source>
        <dbReference type="PROSITE-ProRule" id="PRU01282"/>
    </source>
</evidence>
<evidence type="ECO:0000313" key="4">
    <source>
        <dbReference type="Proteomes" id="UP000193224"/>
    </source>
</evidence>
<dbReference type="AlphaFoldDB" id="A0A1X7BSJ0"/>
<comment type="similarity">
    <text evidence="1 2">Belongs to the ArsC family.</text>
</comment>
<gene>
    <name evidence="3" type="ORF">ROA7745_02316</name>
</gene>
<proteinExistence type="inferred from homology"/>
<dbReference type="OrthoDB" id="9803749at2"/>